<accession>A0A161PTV7</accession>
<dbReference type="GO" id="GO:0003676">
    <property type="term" value="F:nucleic acid binding"/>
    <property type="evidence" value="ECO:0007669"/>
    <property type="project" value="InterPro"/>
</dbReference>
<organism evidence="4 5">
    <name type="scientific">Bdellovibrio bacteriovorus</name>
    <dbReference type="NCBI Taxonomy" id="959"/>
    <lineage>
        <taxon>Bacteria</taxon>
        <taxon>Pseudomonadati</taxon>
        <taxon>Bdellovibrionota</taxon>
        <taxon>Bdellovibrionia</taxon>
        <taxon>Bdellovibrionales</taxon>
        <taxon>Pseudobdellovibrionaceae</taxon>
        <taxon>Bdellovibrio</taxon>
    </lineage>
</organism>
<dbReference type="PANTHER" id="PTHR37294:SF1">
    <property type="entry name" value="3'-5' EXORIBONUCLEASE YHAM"/>
    <property type="match status" value="1"/>
</dbReference>
<dbReference type="Proteomes" id="UP000075799">
    <property type="component" value="Unassembled WGS sequence"/>
</dbReference>
<keyword evidence="1 4" id="KW-0378">Hydrolase</keyword>
<reference evidence="4 5" key="1">
    <citation type="submission" date="2016-03" db="EMBL/GenBank/DDBJ databases">
        <authorList>
            <person name="Ploux O."/>
        </authorList>
    </citation>
    <scope>NUCLEOTIDE SEQUENCE [LARGE SCALE GENOMIC DNA]</scope>
    <source>
        <strain evidence="4 5">EC13</strain>
    </source>
</reference>
<dbReference type="Pfam" id="PF01336">
    <property type="entry name" value="tRNA_anti-codon"/>
    <property type="match status" value="1"/>
</dbReference>
<dbReference type="SUPFAM" id="SSF109604">
    <property type="entry name" value="HD-domain/PDEase-like"/>
    <property type="match status" value="1"/>
</dbReference>
<dbReference type="OrthoDB" id="9778453at2"/>
<dbReference type="Gene3D" id="2.40.50.140">
    <property type="entry name" value="Nucleic acid-binding proteins"/>
    <property type="match status" value="1"/>
</dbReference>
<feature type="domain" description="OB" evidence="2">
    <location>
        <begin position="30"/>
        <end position="89"/>
    </location>
</feature>
<proteinExistence type="predicted"/>
<protein>
    <submittedName>
        <fullName evidence="4">HD family phosphohydrolase</fullName>
    </submittedName>
</protein>
<dbReference type="InterPro" id="IPR006674">
    <property type="entry name" value="HD_domain"/>
</dbReference>
<dbReference type="CDD" id="cd00077">
    <property type="entry name" value="HDc"/>
    <property type="match status" value="1"/>
</dbReference>
<dbReference type="InterPro" id="IPR004365">
    <property type="entry name" value="NA-bd_OB_tRNA"/>
</dbReference>
<gene>
    <name evidence="4" type="ORF">AZI87_03135</name>
</gene>
<evidence type="ECO:0000313" key="4">
    <source>
        <dbReference type="EMBL" id="KYG68266.1"/>
    </source>
</evidence>
<evidence type="ECO:0000259" key="3">
    <source>
        <dbReference type="Pfam" id="PF01966"/>
    </source>
</evidence>
<dbReference type="GO" id="GO:0016787">
    <property type="term" value="F:hydrolase activity"/>
    <property type="evidence" value="ECO:0007669"/>
    <property type="project" value="UniProtKB-KW"/>
</dbReference>
<dbReference type="SUPFAM" id="SSF50249">
    <property type="entry name" value="Nucleic acid-binding proteins"/>
    <property type="match status" value="1"/>
</dbReference>
<evidence type="ECO:0000259" key="2">
    <source>
        <dbReference type="Pfam" id="PF01336"/>
    </source>
</evidence>
<dbReference type="CDD" id="cd04492">
    <property type="entry name" value="YhaM_OBF_like"/>
    <property type="match status" value="1"/>
</dbReference>
<evidence type="ECO:0000313" key="5">
    <source>
        <dbReference type="Proteomes" id="UP000075799"/>
    </source>
</evidence>
<feature type="domain" description="HD" evidence="3">
    <location>
        <begin position="163"/>
        <end position="280"/>
    </location>
</feature>
<evidence type="ECO:0000256" key="1">
    <source>
        <dbReference type="ARBA" id="ARBA00022801"/>
    </source>
</evidence>
<comment type="caution">
    <text evidence="4">The sequence shown here is derived from an EMBL/GenBank/DDBJ whole genome shotgun (WGS) entry which is preliminary data.</text>
</comment>
<dbReference type="GO" id="GO:0031125">
    <property type="term" value="P:rRNA 3'-end processing"/>
    <property type="evidence" value="ECO:0007669"/>
    <property type="project" value="TreeGrafter"/>
</dbReference>
<dbReference type="EMBL" id="LUKD01000001">
    <property type="protein sequence ID" value="KYG68266.1"/>
    <property type="molecule type" value="Genomic_DNA"/>
</dbReference>
<dbReference type="InterPro" id="IPR050798">
    <property type="entry name" value="YhaM_exoribonuc/phosphodiest"/>
</dbReference>
<dbReference type="Pfam" id="PF01966">
    <property type="entry name" value="HD"/>
    <property type="match status" value="1"/>
</dbReference>
<dbReference type="InterPro" id="IPR012340">
    <property type="entry name" value="NA-bd_OB-fold"/>
</dbReference>
<dbReference type="InterPro" id="IPR003607">
    <property type="entry name" value="HD/PDEase_dom"/>
</dbReference>
<name>A0A161PTV7_BDEBC</name>
<dbReference type="RefSeq" id="WP_063204963.1">
    <property type="nucleotide sequence ID" value="NZ_LUKD01000001.1"/>
</dbReference>
<dbReference type="PANTHER" id="PTHR37294">
    <property type="entry name" value="3'-5' EXORIBONUCLEASE YHAM"/>
    <property type="match status" value="1"/>
</dbReference>
<dbReference type="Gene3D" id="1.10.3210.10">
    <property type="entry name" value="Hypothetical protein af1432"/>
    <property type="match status" value="1"/>
</dbReference>
<sequence length="322" mass="37018">MERKSIQSLQDKDGVDMTFLVKEKHVGIGKNGRPFMGLQLGDATGSLDARLWDRVDELAKEFEVGDVVKIKGQIQLFQNRKQLVVHRLERVDSSTVNFEDFIAKSSRNTEDMLVELLNMVRTMKNDHLRQLILDTLEDPEIRPKVLRAPAAKSIHHAWTGGLLEHILSICKIMDFMGSHYPFLNRDLLLFGAIFHDIGKLWELSYDNGISYTDRGRLIGHMQIACELIDKKASRILGFNEELRDICKHIILSHHGKLEYGSPKRPKFLEAMVIAMVDDFDSKVATLKTLMDAERGSGEKWSRYNELFDRYFLLDDMNEKLNG</sequence>
<dbReference type="AlphaFoldDB" id="A0A161PTV7"/>